<dbReference type="PANTHER" id="PTHR10555:SF170">
    <property type="entry name" value="FI18122P1"/>
    <property type="match status" value="1"/>
</dbReference>
<dbReference type="Gene3D" id="1.20.1270.60">
    <property type="entry name" value="Arfaptin homology (AH) domain/BAR domain"/>
    <property type="match status" value="1"/>
</dbReference>
<protein>
    <recommendedName>
        <fullName evidence="2">PX domain-containing protein</fullName>
    </recommendedName>
</protein>
<dbReference type="InterPro" id="IPR001683">
    <property type="entry name" value="PX_dom"/>
</dbReference>
<dbReference type="Pfam" id="PF00787">
    <property type="entry name" value="PX"/>
    <property type="match status" value="1"/>
</dbReference>
<evidence type="ECO:0000313" key="4">
    <source>
        <dbReference type="Proteomes" id="UP001165060"/>
    </source>
</evidence>
<evidence type="ECO:0000256" key="1">
    <source>
        <dbReference type="SAM" id="MobiDB-lite"/>
    </source>
</evidence>
<evidence type="ECO:0000259" key="2">
    <source>
        <dbReference type="PROSITE" id="PS50195"/>
    </source>
</evidence>
<accession>A0ABQ6MQT2</accession>
<reference evidence="3 4" key="1">
    <citation type="journal article" date="2023" name="Commun. Biol.">
        <title>Genome analysis of Parmales, the sister group of diatoms, reveals the evolutionary specialization of diatoms from phago-mixotrophs to photoautotrophs.</title>
        <authorList>
            <person name="Ban H."/>
            <person name="Sato S."/>
            <person name="Yoshikawa S."/>
            <person name="Yamada K."/>
            <person name="Nakamura Y."/>
            <person name="Ichinomiya M."/>
            <person name="Sato N."/>
            <person name="Blanc-Mathieu R."/>
            <person name="Endo H."/>
            <person name="Kuwata A."/>
            <person name="Ogata H."/>
        </authorList>
    </citation>
    <scope>NUCLEOTIDE SEQUENCE [LARGE SCALE GENOMIC DNA]</scope>
</reference>
<proteinExistence type="predicted"/>
<feature type="domain" description="PX" evidence="2">
    <location>
        <begin position="54"/>
        <end position="173"/>
    </location>
</feature>
<feature type="compositionally biased region" description="Basic and acidic residues" evidence="1">
    <location>
        <begin position="347"/>
        <end position="357"/>
    </location>
</feature>
<dbReference type="InterPro" id="IPR036871">
    <property type="entry name" value="PX_dom_sf"/>
</dbReference>
<dbReference type="PANTHER" id="PTHR10555">
    <property type="entry name" value="SORTING NEXIN"/>
    <property type="match status" value="1"/>
</dbReference>
<feature type="region of interest" description="Disordered" evidence="1">
    <location>
        <begin position="347"/>
        <end position="368"/>
    </location>
</feature>
<feature type="compositionally biased region" description="Low complexity" evidence="1">
    <location>
        <begin position="1"/>
        <end position="14"/>
    </location>
</feature>
<organism evidence="3 4">
    <name type="scientific">Tetraparma gracilis</name>
    <dbReference type="NCBI Taxonomy" id="2962635"/>
    <lineage>
        <taxon>Eukaryota</taxon>
        <taxon>Sar</taxon>
        <taxon>Stramenopiles</taxon>
        <taxon>Ochrophyta</taxon>
        <taxon>Bolidophyceae</taxon>
        <taxon>Parmales</taxon>
        <taxon>Triparmaceae</taxon>
        <taxon>Tetraparma</taxon>
    </lineage>
</organism>
<feature type="region of interest" description="Disordered" evidence="1">
    <location>
        <begin position="1"/>
        <end position="35"/>
    </location>
</feature>
<dbReference type="CDD" id="cd06093">
    <property type="entry name" value="PX_domain"/>
    <property type="match status" value="1"/>
</dbReference>
<name>A0ABQ6MQT2_9STRA</name>
<dbReference type="InterPro" id="IPR027267">
    <property type="entry name" value="AH/BAR_dom_sf"/>
</dbReference>
<keyword evidence="4" id="KW-1185">Reference proteome</keyword>
<dbReference type="PROSITE" id="PS50195">
    <property type="entry name" value="PX"/>
    <property type="match status" value="1"/>
</dbReference>
<comment type="caution">
    <text evidence="3">The sequence shown here is derived from an EMBL/GenBank/DDBJ whole genome shotgun (WGS) entry which is preliminary data.</text>
</comment>
<gene>
    <name evidence="3" type="ORF">TeGR_g4976</name>
</gene>
<dbReference type="Gene3D" id="3.30.1520.10">
    <property type="entry name" value="Phox-like domain"/>
    <property type="match status" value="1"/>
</dbReference>
<dbReference type="SUPFAM" id="SSF64268">
    <property type="entry name" value="PX domain"/>
    <property type="match status" value="1"/>
</dbReference>
<evidence type="ECO:0000313" key="3">
    <source>
        <dbReference type="EMBL" id="GMI31097.1"/>
    </source>
</evidence>
<dbReference type="SMART" id="SM00312">
    <property type="entry name" value="PX"/>
    <property type="match status" value="1"/>
</dbReference>
<sequence>MSDATPPVPNVAVPSAPPPPDASPGSPAAGDGKKYSSWKEAWDDARVVVAVDIAVLNTTVSEPQVAGGMMSKHVTYLVRTEPYTYLVRRRYSDFVWLRETLQRRFVGMLLPSLPPKAYTPGSGGRGGGTSEKSGHVKHRMRMLGLFLQNLVEIPYVRGDASVLAFLSVQNESEFESARSATSLHDLFTDTSAGAVKWRDALRSASIPHNGQRVLMDFISQLEYLEGHLRKLTVSAKAIADKAVAKRAEMDNLATLVGDWQKSEEEFGNSTKFEYPNKSGAGMTKVLGASKDVLNKWAQILSFEPTIVESVVYAALAYLLQQVDAFKNMIKLRDATIRELQKCERSLNTKKEEREKAGGDGSRPPASSVFSFTGSAETLNDAIDREEQEVRGKRRTVEAMARSLFFSEIDRFNEDRRATVEAAISCLAASELMVAKKNGKVFTSFFASMQLECNEWSQKAKDVLALQESVGELDIAD</sequence>
<dbReference type="Proteomes" id="UP001165060">
    <property type="component" value="Unassembled WGS sequence"/>
</dbReference>
<dbReference type="EMBL" id="BRYB01003132">
    <property type="protein sequence ID" value="GMI31097.1"/>
    <property type="molecule type" value="Genomic_DNA"/>
</dbReference>